<dbReference type="Proteomes" id="UP000609323">
    <property type="component" value="Unassembled WGS sequence"/>
</dbReference>
<keyword evidence="4 6" id="KW-1133">Transmembrane helix</keyword>
<comment type="similarity">
    <text evidence="6">Belongs to the binding-protein-dependent transport system permease family.</text>
</comment>
<evidence type="ECO:0000313" key="8">
    <source>
        <dbReference type="EMBL" id="GGA36867.1"/>
    </source>
</evidence>
<sequence>MYTQMKKNSGLWSRLFSVKREEDTYYAESHLRLMFRKLMRHKLARISLIVLALMYLLALFGSFVAPQGLDNYDSEHLNSRPSKLHFVDADGKFHLQPFVYGLKSERDPVTLRKRFVEDPAERYPLKFFVTGTEYKFLGLIPGNLHLFGVESPGRLFIFGTDDMGRDLFSRIVLGSQVSLTIPLVGVSISFVLGLLLGGISGYFGGIVDSIVQRVIEIIRSFPTLPLWMALSAAIPARIPVVQMFFYITIIMAFIEWTGLARVVRSRFISLRNEDYVMAAKISGVSNARIIFVHLVPGFMSYLVVAMTLAVPAMIIGETAISFLGLGIRSPAASWGVLMQEAQKMENVALYPWKLIPLGFVISTVLAFNFLGDGLRDAADPYK</sequence>
<protein>
    <submittedName>
        <fullName evidence="8">Peptide ABC transporter permease</fullName>
    </submittedName>
</protein>
<dbReference type="PANTHER" id="PTHR43839:SF3">
    <property type="entry name" value="OLIGOPEPTIDE ABC TRANSPORTER, PERMEASE PROTEIN"/>
    <property type="match status" value="1"/>
</dbReference>
<keyword evidence="5 6" id="KW-0472">Membrane</keyword>
<evidence type="ECO:0000256" key="2">
    <source>
        <dbReference type="ARBA" id="ARBA00022448"/>
    </source>
</evidence>
<evidence type="ECO:0000259" key="7">
    <source>
        <dbReference type="PROSITE" id="PS50928"/>
    </source>
</evidence>
<dbReference type="Pfam" id="PF12911">
    <property type="entry name" value="OppC_N"/>
    <property type="match status" value="1"/>
</dbReference>
<dbReference type="InterPro" id="IPR000515">
    <property type="entry name" value="MetI-like"/>
</dbReference>
<feature type="domain" description="ABC transmembrane type-1" evidence="7">
    <location>
        <begin position="175"/>
        <end position="371"/>
    </location>
</feature>
<evidence type="ECO:0000313" key="9">
    <source>
        <dbReference type="Proteomes" id="UP000609323"/>
    </source>
</evidence>
<name>A0ABQ1G3S0_9BACL</name>
<feature type="transmembrane region" description="Helical" evidence="6">
    <location>
        <begin position="179"/>
        <end position="205"/>
    </location>
</feature>
<comment type="subcellular location">
    <subcellularLocation>
        <location evidence="6">Cell membrane</location>
        <topology evidence="6">Multi-pass membrane protein</topology>
    </subcellularLocation>
    <subcellularLocation>
        <location evidence="1">Membrane</location>
        <topology evidence="1">Multi-pass membrane protein</topology>
    </subcellularLocation>
</comment>
<dbReference type="PANTHER" id="PTHR43839">
    <property type="entry name" value="OPPC IN A BINDING PROTEIN-DEPENDENT TRANSPORT SYSTEM"/>
    <property type="match status" value="1"/>
</dbReference>
<accession>A0ABQ1G3S0</accession>
<evidence type="ECO:0000256" key="5">
    <source>
        <dbReference type="ARBA" id="ARBA00023136"/>
    </source>
</evidence>
<dbReference type="InterPro" id="IPR035906">
    <property type="entry name" value="MetI-like_sf"/>
</dbReference>
<dbReference type="EMBL" id="BMHF01000007">
    <property type="protein sequence ID" value="GGA36867.1"/>
    <property type="molecule type" value="Genomic_DNA"/>
</dbReference>
<organism evidence="8 9">
    <name type="scientific">Paenibacillus physcomitrellae</name>
    <dbReference type="NCBI Taxonomy" id="1619311"/>
    <lineage>
        <taxon>Bacteria</taxon>
        <taxon>Bacillati</taxon>
        <taxon>Bacillota</taxon>
        <taxon>Bacilli</taxon>
        <taxon>Bacillales</taxon>
        <taxon>Paenibacillaceae</taxon>
        <taxon>Paenibacillus</taxon>
    </lineage>
</organism>
<keyword evidence="3 6" id="KW-0812">Transmembrane</keyword>
<comment type="caution">
    <text evidence="8">The sequence shown here is derived from an EMBL/GenBank/DDBJ whole genome shotgun (WGS) entry which is preliminary data.</text>
</comment>
<feature type="transmembrane region" description="Helical" evidence="6">
    <location>
        <begin position="301"/>
        <end position="327"/>
    </location>
</feature>
<evidence type="ECO:0000256" key="1">
    <source>
        <dbReference type="ARBA" id="ARBA00004141"/>
    </source>
</evidence>
<dbReference type="Gene3D" id="1.10.3720.10">
    <property type="entry name" value="MetI-like"/>
    <property type="match status" value="1"/>
</dbReference>
<feature type="transmembrane region" description="Helical" evidence="6">
    <location>
        <begin position="244"/>
        <end position="263"/>
    </location>
</feature>
<keyword evidence="9" id="KW-1185">Reference proteome</keyword>
<feature type="transmembrane region" description="Helical" evidence="6">
    <location>
        <begin position="43"/>
        <end position="65"/>
    </location>
</feature>
<dbReference type="RefSeq" id="WP_229752640.1">
    <property type="nucleotide sequence ID" value="NZ_BMHF01000007.1"/>
</dbReference>
<feature type="transmembrane region" description="Helical" evidence="6">
    <location>
        <begin position="348"/>
        <end position="370"/>
    </location>
</feature>
<evidence type="ECO:0000256" key="3">
    <source>
        <dbReference type="ARBA" id="ARBA00022692"/>
    </source>
</evidence>
<keyword evidence="2 6" id="KW-0813">Transport</keyword>
<dbReference type="SUPFAM" id="SSF161098">
    <property type="entry name" value="MetI-like"/>
    <property type="match status" value="1"/>
</dbReference>
<evidence type="ECO:0000256" key="6">
    <source>
        <dbReference type="RuleBase" id="RU363032"/>
    </source>
</evidence>
<dbReference type="CDD" id="cd06261">
    <property type="entry name" value="TM_PBP2"/>
    <property type="match status" value="1"/>
</dbReference>
<reference evidence="9" key="1">
    <citation type="journal article" date="2019" name="Int. J. Syst. Evol. Microbiol.">
        <title>The Global Catalogue of Microorganisms (GCM) 10K type strain sequencing project: providing services to taxonomists for standard genome sequencing and annotation.</title>
        <authorList>
            <consortium name="The Broad Institute Genomics Platform"/>
            <consortium name="The Broad Institute Genome Sequencing Center for Infectious Disease"/>
            <person name="Wu L."/>
            <person name="Ma J."/>
        </authorList>
    </citation>
    <scope>NUCLEOTIDE SEQUENCE [LARGE SCALE GENOMIC DNA]</scope>
    <source>
        <strain evidence="9">CGMCC 1.15044</strain>
    </source>
</reference>
<proteinExistence type="inferred from homology"/>
<dbReference type="Pfam" id="PF00528">
    <property type="entry name" value="BPD_transp_1"/>
    <property type="match status" value="1"/>
</dbReference>
<evidence type="ECO:0000256" key="4">
    <source>
        <dbReference type="ARBA" id="ARBA00022989"/>
    </source>
</evidence>
<gene>
    <name evidence="8" type="ORF">GCM10010917_22480</name>
</gene>
<dbReference type="InterPro" id="IPR025966">
    <property type="entry name" value="OppC_N"/>
</dbReference>
<dbReference type="PROSITE" id="PS50928">
    <property type="entry name" value="ABC_TM1"/>
    <property type="match status" value="1"/>
</dbReference>